<dbReference type="GO" id="GO:0016491">
    <property type="term" value="F:oxidoreductase activity"/>
    <property type="evidence" value="ECO:0007669"/>
    <property type="project" value="UniProtKB-KW"/>
</dbReference>
<keyword evidence="6" id="KW-0521">NADP</keyword>
<evidence type="ECO:0000259" key="8">
    <source>
        <dbReference type="Pfam" id="PF07992"/>
    </source>
</evidence>
<keyword evidence="5" id="KW-0274">FAD</keyword>
<organism evidence="9 10">
    <name type="scientific">Talaromyces proteolyticus</name>
    <dbReference type="NCBI Taxonomy" id="1131652"/>
    <lineage>
        <taxon>Eukaryota</taxon>
        <taxon>Fungi</taxon>
        <taxon>Dikarya</taxon>
        <taxon>Ascomycota</taxon>
        <taxon>Pezizomycotina</taxon>
        <taxon>Eurotiomycetes</taxon>
        <taxon>Eurotiomycetidae</taxon>
        <taxon>Eurotiales</taxon>
        <taxon>Trichocomaceae</taxon>
        <taxon>Talaromyces</taxon>
        <taxon>Talaromyces sect. Bacilispori</taxon>
    </lineage>
</organism>
<dbReference type="InterPro" id="IPR036188">
    <property type="entry name" value="FAD/NAD-bd_sf"/>
</dbReference>
<keyword evidence="4" id="KW-0285">Flavoprotein</keyword>
<keyword evidence="7" id="KW-0560">Oxidoreductase</keyword>
<evidence type="ECO:0000256" key="6">
    <source>
        <dbReference type="ARBA" id="ARBA00022857"/>
    </source>
</evidence>
<dbReference type="PANTHER" id="PTHR43098">
    <property type="entry name" value="L-ORNITHINE N(5)-MONOOXYGENASE-RELATED"/>
    <property type="match status" value="1"/>
</dbReference>
<sequence length="644" mass="72386">MSTTSKEQIFVDGDVNESELVTTQRRYEQERRKRLRDSGNAQFIDISLSNQHDGFLEDPWADFEAVETVQAKFPVNRCQVLIIGAGWGGILNAVRMVDAGISPENIRIVDTAAGFGGTWYWHRYPGLMCDIESYSYLPLLEETLFVPKHRYSHGEEIRKYVNLVVQKWGLSNSGVFQSKAQNLVWDENAKEWQLDVVQQRQHEAPQTINIRSTFVVLASGVLHWPKLPDIPGFLSYQGKVFHSSRWAYHITGGSPSDPSLDLLKDKRVAIIGTGATSIQIAPHLARWSKHLYVVQRTPAAVDRRDQRETDEDWFRQEVARGKGWQRERIRNFHQHFTLGEQPATNLVDDEWTRAIGLLGLTGNADGPKSMDDVPAYIATVNEIDLPRQNRIRARVDEIVKDPATAASLKAWYPSWCKRPCFHDEYLETFNRDNVTLVDTDGKDIDSLTANSIVVGNKSYDVDLIIFATGYRSPFSGGPGEKANMTIVGRDGVLMSEEWAQHGPTTLHGVLDYKFPNLFLSGPAQASTSGNFVFNLDMLAKHSAYILTQAMLRANGKPFSVAPDPAAADHWGLQVLMHAAPMALSFGCTPSYFNMEGDIDRAPVEMRMKMARSGLWGSGIEDFLKVIESWRADGNMRGIQVQIQV</sequence>
<proteinExistence type="inferred from homology"/>
<evidence type="ECO:0000256" key="5">
    <source>
        <dbReference type="ARBA" id="ARBA00022827"/>
    </source>
</evidence>
<comment type="caution">
    <text evidence="9">The sequence shown here is derived from an EMBL/GenBank/DDBJ whole genome shotgun (WGS) entry which is preliminary data.</text>
</comment>
<dbReference type="PRINTS" id="PR00368">
    <property type="entry name" value="FADPNR"/>
</dbReference>
<comment type="pathway">
    <text evidence="2">Secondary metabolite biosynthesis; terpenoid biosynthesis.</text>
</comment>
<keyword evidence="10" id="KW-1185">Reference proteome</keyword>
<feature type="domain" description="FAD/NAD(P)-binding" evidence="8">
    <location>
        <begin position="79"/>
        <end position="304"/>
    </location>
</feature>
<dbReference type="SUPFAM" id="SSF51905">
    <property type="entry name" value="FAD/NAD(P)-binding domain"/>
    <property type="match status" value="1"/>
</dbReference>
<gene>
    <name evidence="9" type="ORF">BGW36DRAFT_301315</name>
</gene>
<comment type="cofactor">
    <cofactor evidence="1">
        <name>FAD</name>
        <dbReference type="ChEBI" id="CHEBI:57692"/>
    </cofactor>
</comment>
<evidence type="ECO:0000256" key="3">
    <source>
        <dbReference type="ARBA" id="ARBA00010139"/>
    </source>
</evidence>
<evidence type="ECO:0000256" key="2">
    <source>
        <dbReference type="ARBA" id="ARBA00004721"/>
    </source>
</evidence>
<evidence type="ECO:0000256" key="1">
    <source>
        <dbReference type="ARBA" id="ARBA00001974"/>
    </source>
</evidence>
<dbReference type="GeneID" id="70241963"/>
<dbReference type="PRINTS" id="PR00411">
    <property type="entry name" value="PNDRDTASEI"/>
</dbReference>
<reference evidence="9" key="1">
    <citation type="submission" date="2021-12" db="EMBL/GenBank/DDBJ databases">
        <title>Convergent genome expansion in fungi linked to evolution of root-endophyte symbiosis.</title>
        <authorList>
            <consortium name="DOE Joint Genome Institute"/>
            <person name="Ke Y.-H."/>
            <person name="Bonito G."/>
            <person name="Liao H.-L."/>
            <person name="Looney B."/>
            <person name="Rojas-Flechas A."/>
            <person name="Nash J."/>
            <person name="Hameed K."/>
            <person name="Schadt C."/>
            <person name="Martin F."/>
            <person name="Crous P.W."/>
            <person name="Miettinen O."/>
            <person name="Magnuson J.K."/>
            <person name="Labbe J."/>
            <person name="Jacobson D."/>
            <person name="Doktycz M.J."/>
            <person name="Veneault-Fourrey C."/>
            <person name="Kuo A."/>
            <person name="Mondo S."/>
            <person name="Calhoun S."/>
            <person name="Riley R."/>
            <person name="Ohm R."/>
            <person name="LaButti K."/>
            <person name="Andreopoulos B."/>
            <person name="Pangilinan J."/>
            <person name="Nolan M."/>
            <person name="Tritt A."/>
            <person name="Clum A."/>
            <person name="Lipzen A."/>
            <person name="Daum C."/>
            <person name="Barry K."/>
            <person name="Grigoriev I.V."/>
            <person name="Vilgalys R."/>
        </authorList>
    </citation>
    <scope>NUCLEOTIDE SEQUENCE</scope>
    <source>
        <strain evidence="9">PMI_201</strain>
    </source>
</reference>
<name>A0AAD4PU41_9EURO</name>
<dbReference type="RefSeq" id="XP_046069848.1">
    <property type="nucleotide sequence ID" value="XM_046211676.1"/>
</dbReference>
<dbReference type="InterPro" id="IPR050775">
    <property type="entry name" value="FAD-binding_Monooxygenases"/>
</dbReference>
<protein>
    <recommendedName>
        <fullName evidence="8">FAD/NAD(P)-binding domain-containing protein</fullName>
    </recommendedName>
</protein>
<dbReference type="AlphaFoldDB" id="A0AAD4PU41"/>
<evidence type="ECO:0000256" key="7">
    <source>
        <dbReference type="ARBA" id="ARBA00023002"/>
    </source>
</evidence>
<dbReference type="Pfam" id="PF07992">
    <property type="entry name" value="Pyr_redox_2"/>
    <property type="match status" value="1"/>
</dbReference>
<dbReference type="PANTHER" id="PTHR43098:SF2">
    <property type="entry name" value="FAD-BINDING MONOOXYGENASE AUSB-RELATED"/>
    <property type="match status" value="1"/>
</dbReference>
<dbReference type="EMBL" id="JAJTJA010000009">
    <property type="protein sequence ID" value="KAH8694178.1"/>
    <property type="molecule type" value="Genomic_DNA"/>
</dbReference>
<dbReference type="Proteomes" id="UP001201262">
    <property type="component" value="Unassembled WGS sequence"/>
</dbReference>
<dbReference type="Gene3D" id="3.50.50.60">
    <property type="entry name" value="FAD/NAD(P)-binding domain"/>
    <property type="match status" value="3"/>
</dbReference>
<evidence type="ECO:0000313" key="10">
    <source>
        <dbReference type="Proteomes" id="UP001201262"/>
    </source>
</evidence>
<evidence type="ECO:0000256" key="4">
    <source>
        <dbReference type="ARBA" id="ARBA00022630"/>
    </source>
</evidence>
<comment type="similarity">
    <text evidence="3">Belongs to the FAD-binding monooxygenase family.</text>
</comment>
<evidence type="ECO:0000313" key="9">
    <source>
        <dbReference type="EMBL" id="KAH8694178.1"/>
    </source>
</evidence>
<accession>A0AAD4PU41</accession>
<dbReference type="InterPro" id="IPR023753">
    <property type="entry name" value="FAD/NAD-binding_dom"/>
</dbReference>